<keyword evidence="2 20" id="KW-0813">Transport</keyword>
<keyword evidence="10" id="KW-1015">Disulfide bond</keyword>
<evidence type="ECO:0000256" key="12">
    <source>
        <dbReference type="ARBA" id="ARBA00023173"/>
    </source>
</evidence>
<dbReference type="InterPro" id="IPR006028">
    <property type="entry name" value="GABAA/Glycine_rcpt"/>
</dbReference>
<name>A0ABD2HSU4_9BILA</name>
<evidence type="ECO:0000256" key="1">
    <source>
        <dbReference type="ARBA" id="ARBA00010180"/>
    </source>
</evidence>
<feature type="domain" description="Neurotransmitter-gated ion-channel ligand-binding" evidence="22">
    <location>
        <begin position="114"/>
        <end position="319"/>
    </location>
</feature>
<dbReference type="Gene3D" id="2.70.170.10">
    <property type="entry name" value="Neurotransmitter-gated ion-channel ligand-binding domain"/>
    <property type="match status" value="1"/>
</dbReference>
<keyword evidence="3" id="KW-1003">Cell membrane</keyword>
<dbReference type="GO" id="GO:0005230">
    <property type="term" value="F:extracellular ligand-gated monoatomic ion channel activity"/>
    <property type="evidence" value="ECO:0007669"/>
    <property type="project" value="UniProtKB-ARBA"/>
</dbReference>
<dbReference type="InterPro" id="IPR038050">
    <property type="entry name" value="Neuro_actylchol_rec"/>
</dbReference>
<feature type="transmembrane region" description="Helical" evidence="20">
    <location>
        <begin position="351"/>
        <end position="373"/>
    </location>
</feature>
<evidence type="ECO:0000256" key="14">
    <source>
        <dbReference type="ARBA" id="ARBA00023214"/>
    </source>
</evidence>
<sequence length="606" mass="67689">MAKKLTKSRRNIYFSSSPFHFLAHLILLLLWPMLLFSMSLPDGGPSLLEMQIPSPSSSRPKQTLEHAYRQQYQQPESFSTEISNEDQQYEHEDEQQQIGNSAGVYDTNLEYNMTRVLNALIASHDRRIRPDFGGAPTIVNVTAHVITISAISEVSMDYTVDLYLRQFWHDRRLAFTAFKGHNNLTVGIDMVKSIWTPDTFFPNEKKSYFHETTSHNSFLRIDSNGNVIRSIRLTVTANCPMSLHTFPLDVQVCSLEIESYGYSTSDIIYHWHPNKPVTIDDDVHLAHFSIGGHYQIERTISLSTGNYSRLTAYFTFKRNLGFYLIQIYFPSSLIVVISWVSFFLNREATQARVTIGVTTVLTQTTLMTSTNASLPKVSYVKSLDIFLGVCFFIVFASLLEYATVGFLMKRRRQKSSSTSSSVMPRSSTVCFRELEDGTLKMLAPIHHNPHQQRMPPERKPALGRQASATPPARKMSTILAANGGTELTTPSAGGVPLFNLHPHTAFVPVVTTTGCHNSGLAGGASRGSLAFFGGPDDAALMLTIRGSTDDGTSAAGAAAQRRAGGCCKVRPSQVDLFSRIAFPLFFVIFHLAYWSFHLAYLKFDNI</sequence>
<evidence type="ECO:0000256" key="5">
    <source>
        <dbReference type="ARBA" id="ARBA00022729"/>
    </source>
</evidence>
<keyword evidence="11" id="KW-0675">Receptor</keyword>
<keyword evidence="12" id="KW-0869">Chloride channel</keyword>
<evidence type="ECO:0000259" key="22">
    <source>
        <dbReference type="Pfam" id="PF02931"/>
    </source>
</evidence>
<dbReference type="EMBL" id="JBICBT010001376">
    <property type="protein sequence ID" value="KAL3070837.1"/>
    <property type="molecule type" value="Genomic_DNA"/>
</dbReference>
<keyword evidence="15" id="KW-0628">Postsynaptic cell membrane</keyword>
<keyword evidence="17 20" id="KW-0407">Ion channel</keyword>
<evidence type="ECO:0000256" key="17">
    <source>
        <dbReference type="ARBA" id="ARBA00023303"/>
    </source>
</evidence>
<keyword evidence="6 20" id="KW-1133">Transmembrane helix</keyword>
<proteinExistence type="inferred from homology"/>
<dbReference type="Proteomes" id="UP001620626">
    <property type="component" value="Unassembled WGS sequence"/>
</dbReference>
<dbReference type="PRINTS" id="PR00253">
    <property type="entry name" value="GABAARECEPTR"/>
</dbReference>
<dbReference type="GO" id="GO:0034707">
    <property type="term" value="C:chloride channel complex"/>
    <property type="evidence" value="ECO:0007669"/>
    <property type="project" value="UniProtKB-KW"/>
</dbReference>
<dbReference type="PRINTS" id="PR01620">
    <property type="entry name" value="GABAARGAMMA"/>
</dbReference>
<keyword evidence="13" id="KW-0325">Glycoprotein</keyword>
<evidence type="ECO:0000313" key="24">
    <source>
        <dbReference type="EMBL" id="KAL3070837.1"/>
    </source>
</evidence>
<dbReference type="InterPro" id="IPR006201">
    <property type="entry name" value="Neur_channel"/>
</dbReference>
<evidence type="ECO:0000259" key="23">
    <source>
        <dbReference type="Pfam" id="PF02932"/>
    </source>
</evidence>
<dbReference type="Pfam" id="PF02932">
    <property type="entry name" value="Neur_chan_memb"/>
    <property type="match status" value="1"/>
</dbReference>
<dbReference type="Gene3D" id="1.20.58.390">
    <property type="entry name" value="Neurotransmitter-gated ion-channel transmembrane domain"/>
    <property type="match status" value="1"/>
</dbReference>
<dbReference type="AlphaFoldDB" id="A0ABD2HSU4"/>
<keyword evidence="5" id="KW-0732">Signal</keyword>
<evidence type="ECO:0000256" key="2">
    <source>
        <dbReference type="ARBA" id="ARBA00022448"/>
    </source>
</evidence>
<evidence type="ECO:0000256" key="7">
    <source>
        <dbReference type="ARBA" id="ARBA00023018"/>
    </source>
</evidence>
<dbReference type="SUPFAM" id="SSF90112">
    <property type="entry name" value="Neurotransmitter-gated ion-channel transmembrane pore"/>
    <property type="match status" value="1"/>
</dbReference>
<feature type="transmembrane region" description="Helical" evidence="20">
    <location>
        <begin position="385"/>
        <end position="407"/>
    </location>
</feature>
<keyword evidence="7" id="KW-0770">Synapse</keyword>
<dbReference type="PRINTS" id="PR00252">
    <property type="entry name" value="NRIONCHANNEL"/>
</dbReference>
<evidence type="ECO:0000256" key="16">
    <source>
        <dbReference type="ARBA" id="ARBA00023286"/>
    </source>
</evidence>
<keyword evidence="9 20" id="KW-0472">Membrane</keyword>
<evidence type="ECO:0000256" key="4">
    <source>
        <dbReference type="ARBA" id="ARBA00022692"/>
    </source>
</evidence>
<dbReference type="SUPFAM" id="SSF63712">
    <property type="entry name" value="Nicotinic receptor ligand binding domain-like"/>
    <property type="match status" value="1"/>
</dbReference>
<keyword evidence="25" id="KW-1185">Reference proteome</keyword>
<feature type="transmembrane region" description="Helical" evidence="20">
    <location>
        <begin position="580"/>
        <end position="600"/>
    </location>
</feature>
<feature type="transmembrane region" description="Helical" evidence="20">
    <location>
        <begin position="320"/>
        <end position="344"/>
    </location>
</feature>
<evidence type="ECO:0000256" key="11">
    <source>
        <dbReference type="ARBA" id="ARBA00023170"/>
    </source>
</evidence>
<keyword evidence="14" id="KW-0868">Chloride</keyword>
<dbReference type="PROSITE" id="PS00236">
    <property type="entry name" value="NEUROTR_ION_CHANNEL"/>
    <property type="match status" value="1"/>
</dbReference>
<evidence type="ECO:0000313" key="25">
    <source>
        <dbReference type="Proteomes" id="UP001620626"/>
    </source>
</evidence>
<keyword evidence="16" id="KW-1071">Ligand-gated ion channel</keyword>
<evidence type="ECO:0000256" key="20">
    <source>
        <dbReference type="RuleBase" id="RU000687"/>
    </source>
</evidence>
<evidence type="ECO:0000256" key="13">
    <source>
        <dbReference type="ARBA" id="ARBA00023180"/>
    </source>
</evidence>
<feature type="region of interest" description="Disordered" evidence="21">
    <location>
        <begin position="75"/>
        <end position="97"/>
    </location>
</feature>
<feature type="region of interest" description="Disordered" evidence="21">
    <location>
        <begin position="448"/>
        <end position="472"/>
    </location>
</feature>
<dbReference type="InterPro" id="IPR005437">
    <property type="entry name" value="GABRG-1/4"/>
</dbReference>
<accession>A0ABD2HSU4</accession>
<dbReference type="PANTHER" id="PTHR18945">
    <property type="entry name" value="NEUROTRANSMITTER GATED ION CHANNEL"/>
    <property type="match status" value="1"/>
</dbReference>
<dbReference type="NCBIfam" id="TIGR00860">
    <property type="entry name" value="LIC"/>
    <property type="match status" value="1"/>
</dbReference>
<evidence type="ECO:0000256" key="8">
    <source>
        <dbReference type="ARBA" id="ARBA00023065"/>
    </source>
</evidence>
<dbReference type="GO" id="GO:0045211">
    <property type="term" value="C:postsynaptic membrane"/>
    <property type="evidence" value="ECO:0007669"/>
    <property type="project" value="UniProtKB-SubCell"/>
</dbReference>
<organism evidence="24 25">
    <name type="scientific">Heterodera trifolii</name>
    <dbReference type="NCBI Taxonomy" id="157864"/>
    <lineage>
        <taxon>Eukaryota</taxon>
        <taxon>Metazoa</taxon>
        <taxon>Ecdysozoa</taxon>
        <taxon>Nematoda</taxon>
        <taxon>Chromadorea</taxon>
        <taxon>Rhabditida</taxon>
        <taxon>Tylenchina</taxon>
        <taxon>Tylenchomorpha</taxon>
        <taxon>Tylenchoidea</taxon>
        <taxon>Heteroderidae</taxon>
        <taxon>Heteroderinae</taxon>
        <taxon>Heterodera</taxon>
    </lineage>
</organism>
<evidence type="ECO:0000256" key="18">
    <source>
        <dbReference type="ARBA" id="ARBA00034104"/>
    </source>
</evidence>
<gene>
    <name evidence="24" type="ORF">niasHT_039469</name>
</gene>
<dbReference type="CDD" id="cd19049">
    <property type="entry name" value="LGIC_TM_anion"/>
    <property type="match status" value="1"/>
</dbReference>
<protein>
    <recommendedName>
        <fullName evidence="19">Gamma-aminobutyric acid receptor subunit beta</fullName>
    </recommendedName>
</protein>
<reference evidence="24 25" key="1">
    <citation type="submission" date="2024-10" db="EMBL/GenBank/DDBJ databases">
        <authorList>
            <person name="Kim D."/>
        </authorList>
    </citation>
    <scope>NUCLEOTIDE SEQUENCE [LARGE SCALE GENOMIC DNA]</scope>
    <source>
        <strain evidence="24">BH-2024</strain>
    </source>
</reference>
<comment type="similarity">
    <text evidence="1">Belongs to the ligand-gated ion channel (TC 1.A.9) family. Gamma-aminobutyric acid receptor (TC 1.A.9.5) subfamily.</text>
</comment>
<comment type="caution">
    <text evidence="24">The sequence shown here is derived from an EMBL/GenBank/DDBJ whole genome shotgun (WGS) entry which is preliminary data.</text>
</comment>
<evidence type="ECO:0000256" key="6">
    <source>
        <dbReference type="ARBA" id="ARBA00022989"/>
    </source>
</evidence>
<evidence type="ECO:0000256" key="21">
    <source>
        <dbReference type="SAM" id="MobiDB-lite"/>
    </source>
</evidence>
<feature type="domain" description="Neurotransmitter-gated ion-channel transmembrane" evidence="23">
    <location>
        <begin position="327"/>
        <end position="418"/>
    </location>
</feature>
<dbReference type="InterPro" id="IPR036734">
    <property type="entry name" value="Neur_chan_lig-bd_sf"/>
</dbReference>
<dbReference type="Pfam" id="PF02931">
    <property type="entry name" value="Neur_chan_LBD"/>
    <property type="match status" value="1"/>
</dbReference>
<dbReference type="FunFam" id="2.70.170.10:FF:000021">
    <property type="entry name" value="Gamma-aminobutyric acid receptor isoform 3b"/>
    <property type="match status" value="1"/>
</dbReference>
<dbReference type="InterPro" id="IPR018000">
    <property type="entry name" value="Neurotransmitter_ion_chnl_CS"/>
</dbReference>
<keyword evidence="4 20" id="KW-0812">Transmembrane</keyword>
<evidence type="ECO:0000256" key="15">
    <source>
        <dbReference type="ARBA" id="ARBA00023257"/>
    </source>
</evidence>
<dbReference type="GO" id="GO:0005254">
    <property type="term" value="F:chloride channel activity"/>
    <property type="evidence" value="ECO:0007669"/>
    <property type="project" value="UniProtKB-KW"/>
</dbReference>
<evidence type="ECO:0000256" key="3">
    <source>
        <dbReference type="ARBA" id="ARBA00022475"/>
    </source>
</evidence>
<dbReference type="InterPro" id="IPR006202">
    <property type="entry name" value="Neur_chan_lig-bd"/>
</dbReference>
<keyword evidence="8 20" id="KW-0406">Ion transport</keyword>
<dbReference type="InterPro" id="IPR006029">
    <property type="entry name" value="Neurotrans-gated_channel_TM"/>
</dbReference>
<dbReference type="InterPro" id="IPR036719">
    <property type="entry name" value="Neuro-gated_channel_TM_sf"/>
</dbReference>
<comment type="subcellular location">
    <subcellularLocation>
        <location evidence="18">Postsynaptic cell membrane</location>
        <topology evidence="18">Multi-pass membrane protein</topology>
    </subcellularLocation>
</comment>
<evidence type="ECO:0000256" key="9">
    <source>
        <dbReference type="ARBA" id="ARBA00023136"/>
    </source>
</evidence>
<evidence type="ECO:0000256" key="10">
    <source>
        <dbReference type="ARBA" id="ARBA00023157"/>
    </source>
</evidence>
<evidence type="ECO:0000256" key="19">
    <source>
        <dbReference type="ARBA" id="ARBA00071250"/>
    </source>
</evidence>